<accession>A0A1I5UAV0</accession>
<feature type="binding site" evidence="2">
    <location>
        <begin position="18"/>
        <end position="25"/>
    </location>
    <ligand>
        <name>substrate</name>
    </ligand>
</feature>
<keyword evidence="4" id="KW-1185">Reference proteome</keyword>
<feature type="active site" description="Tele-phosphohistidine intermediate" evidence="1">
    <location>
        <position position="19"/>
    </location>
</feature>
<dbReference type="SUPFAM" id="SSF53254">
    <property type="entry name" value="Phosphoglycerate mutase-like"/>
    <property type="match status" value="1"/>
</dbReference>
<evidence type="ECO:0000313" key="3">
    <source>
        <dbReference type="EMBL" id="SFP92348.1"/>
    </source>
</evidence>
<name>A0A1I5UAV0_9FIRM</name>
<dbReference type="InterPro" id="IPR001345">
    <property type="entry name" value="PG/BPGM_mutase_AS"/>
</dbReference>
<dbReference type="InterPro" id="IPR013078">
    <property type="entry name" value="His_Pase_superF_clade-1"/>
</dbReference>
<dbReference type="Gene3D" id="3.40.50.1240">
    <property type="entry name" value="Phosphoglycerate mutase-like"/>
    <property type="match status" value="1"/>
</dbReference>
<evidence type="ECO:0000313" key="4">
    <source>
        <dbReference type="Proteomes" id="UP000198577"/>
    </source>
</evidence>
<dbReference type="PANTHER" id="PTHR48100">
    <property type="entry name" value="BROAD-SPECIFICITY PHOSPHATASE YOR283W-RELATED"/>
    <property type="match status" value="1"/>
</dbReference>
<dbReference type="STRING" id="937334.SAMN05444406_106112"/>
<dbReference type="GO" id="GO:0016791">
    <property type="term" value="F:phosphatase activity"/>
    <property type="evidence" value="ECO:0007669"/>
    <property type="project" value="TreeGrafter"/>
</dbReference>
<dbReference type="InterPro" id="IPR029033">
    <property type="entry name" value="His_PPase_superfam"/>
</dbReference>
<evidence type="ECO:0000256" key="2">
    <source>
        <dbReference type="PIRSR" id="PIRSR613078-2"/>
    </source>
</evidence>
<evidence type="ECO:0000256" key="1">
    <source>
        <dbReference type="PIRSR" id="PIRSR613078-1"/>
    </source>
</evidence>
<dbReference type="Pfam" id="PF00300">
    <property type="entry name" value="His_Phos_1"/>
    <property type="match status" value="1"/>
</dbReference>
<feature type="binding site" evidence="2">
    <location>
        <position position="68"/>
    </location>
    <ligand>
        <name>substrate</name>
    </ligand>
</feature>
<dbReference type="InterPro" id="IPR050275">
    <property type="entry name" value="PGM_Phosphatase"/>
</dbReference>
<organism evidence="3 4">
    <name type="scientific">Caldicoprobacter faecalis</name>
    <dbReference type="NCBI Taxonomy" id="937334"/>
    <lineage>
        <taxon>Bacteria</taxon>
        <taxon>Bacillati</taxon>
        <taxon>Bacillota</taxon>
        <taxon>Clostridia</taxon>
        <taxon>Caldicoprobacterales</taxon>
        <taxon>Caldicoprobacteraceae</taxon>
        <taxon>Caldicoprobacter</taxon>
    </lineage>
</organism>
<dbReference type="PROSITE" id="PS00175">
    <property type="entry name" value="PG_MUTASE"/>
    <property type="match status" value="1"/>
</dbReference>
<dbReference type="AlphaFoldDB" id="A0A1I5UAV0"/>
<dbReference type="SMART" id="SM00855">
    <property type="entry name" value="PGAM"/>
    <property type="match status" value="1"/>
</dbReference>
<feature type="active site" description="Proton donor/acceptor" evidence="1">
    <location>
        <position position="92"/>
    </location>
</feature>
<dbReference type="CDD" id="cd07067">
    <property type="entry name" value="HP_PGM_like"/>
    <property type="match status" value="1"/>
</dbReference>
<reference evidence="3 4" key="1">
    <citation type="submission" date="2016-10" db="EMBL/GenBank/DDBJ databases">
        <authorList>
            <person name="de Groot N.N."/>
        </authorList>
    </citation>
    <scope>NUCLEOTIDE SEQUENCE [LARGE SCALE GENOMIC DNA]</scope>
    <source>
        <strain evidence="3 4">DSM 20678</strain>
    </source>
</reference>
<sequence>MVRIVLKGKYGVFVYIVRHGETEWNVEGRTQGACDIGLTDEGRRQALRLARRLKGVPIRKIYCSDLKRAFETASIIGNEIGRQWVATPLLREACFGKWEGHTIGEIECIFPGQLSRWYRDHTFCAPGGESLSCVRERIIKFIDQIKSLEIAQDEGILVVSHALTCKVLILELMDLPLSYIRRIKQDNTGLTVIKVLPDEGNVLVSLNETYHVAD</sequence>
<dbReference type="Proteomes" id="UP000198577">
    <property type="component" value="Unassembled WGS sequence"/>
</dbReference>
<dbReference type="PANTHER" id="PTHR48100:SF10">
    <property type="entry name" value="2-CARBOXY-D-ARABINITOL-1-PHOSPHATASE-RELATED"/>
    <property type="match status" value="1"/>
</dbReference>
<protein>
    <submittedName>
        <fullName evidence="3">Probable phosphoglycerate mutase</fullName>
    </submittedName>
</protein>
<proteinExistence type="predicted"/>
<dbReference type="EMBL" id="FOXR01000006">
    <property type="protein sequence ID" value="SFP92348.1"/>
    <property type="molecule type" value="Genomic_DNA"/>
</dbReference>
<gene>
    <name evidence="3" type="ORF">SAMN05444406_106112</name>
</gene>